<keyword evidence="1 3" id="KW-0732">Signal</keyword>
<dbReference type="GO" id="GO:0009986">
    <property type="term" value="C:cell surface"/>
    <property type="evidence" value="ECO:0007669"/>
    <property type="project" value="TreeGrafter"/>
</dbReference>
<accession>A0A9D3XQW1</accession>
<feature type="chain" id="PRO_5038498825" description="Otoancorin" evidence="3">
    <location>
        <begin position="23"/>
        <end position="1143"/>
    </location>
</feature>
<keyword evidence="5" id="KW-1185">Reference proteome</keyword>
<dbReference type="GO" id="GO:0007160">
    <property type="term" value="P:cell-matrix adhesion"/>
    <property type="evidence" value="ECO:0007669"/>
    <property type="project" value="TreeGrafter"/>
</dbReference>
<evidence type="ECO:0000313" key="4">
    <source>
        <dbReference type="EMBL" id="KAH1183565.1"/>
    </source>
</evidence>
<evidence type="ECO:0000313" key="5">
    <source>
        <dbReference type="Proteomes" id="UP000827986"/>
    </source>
</evidence>
<dbReference type="EMBL" id="JAHDVG010000465">
    <property type="protein sequence ID" value="KAH1183565.1"/>
    <property type="molecule type" value="Genomic_DNA"/>
</dbReference>
<dbReference type="PANTHER" id="PTHR23412">
    <property type="entry name" value="STEREOCILIN RELATED"/>
    <property type="match status" value="1"/>
</dbReference>
<evidence type="ECO:0000256" key="2">
    <source>
        <dbReference type="ARBA" id="ARBA00023180"/>
    </source>
</evidence>
<reference evidence="4" key="1">
    <citation type="submission" date="2021-09" db="EMBL/GenBank/DDBJ databases">
        <title>The genome of Mauremys mutica provides insights into the evolution of semi-aquatic lifestyle.</title>
        <authorList>
            <person name="Gong S."/>
            <person name="Gao Y."/>
        </authorList>
    </citation>
    <scope>NUCLEOTIDE SEQUENCE</scope>
    <source>
        <strain evidence="4">MM-2020</strain>
        <tissue evidence="4">Muscle</tissue>
    </source>
</reference>
<gene>
    <name evidence="4" type="ORF">KIL84_014181</name>
</gene>
<dbReference type="Proteomes" id="UP000827986">
    <property type="component" value="Unassembled WGS sequence"/>
</dbReference>
<evidence type="ECO:0008006" key="6">
    <source>
        <dbReference type="Google" id="ProtNLM"/>
    </source>
</evidence>
<dbReference type="PANTHER" id="PTHR23412:SF18">
    <property type="entry name" value="OTOANCORIN"/>
    <property type="match status" value="1"/>
</dbReference>
<sequence length="1143" mass="127867">MPKNLKICFLLILMNHAGTASGQKSDKDLPPLLQKAAEEVIAGKYLNAFLDILHFQGTNVWTTDMPKKIMAYFHAQNVMFTISSLQMSIKNYLENLLYQPKQLLSDFQQINHQQFQTAVKYLFRSKKNRFELGNIVLDLDRIRERIFQSPGGNRTLFLVTLEKCFPALSSMECVAILSQVLRVSSVSYLQPDVIRSLPKDLPQDTFRNLSAVFKDLYDKTTANAQRTLYDWIKQILQKSYITNELNDSTSWVSAENLWILGRYMVHLPLEEIMKINLNEMRLFISYDNATKQLDTVYDITPELAQAFLERINSSGFDLRNTSTIYRLGLLVCFYDNMEQMDAIVARVLLHQMMKCNQLRGFQADVYKLKAQLLDIAMQNQTLNDTLGSLSDAVVGLTSSQLDSLSPEAVHNAISTLNQVSGWAKSQIMVLSSKYLTYEKVLSFYNISQMGALVTGISTQSFYNMNPKELSQVIRGTLSQYASDLSPAQQQGILTKMLASRDLSSAVTDIQGAFFKEVCLSDLWKETGFNSSIVKEKELRTSQALFLYELLSKKTTAPADLLSIGQLVKGVTCQQIERMSTDSFLNNFRFFEQNLQLLSPYQVNCLAWKFWKASNTSIPPFLLSVLPAQYLESISGTSCVPFLISLGKTELDLMIVNSHKKNTVLQKVQECLNGSISDEYDVDILGNLICHLPPVIIRDGISLRAMAIALHQFRFCRQLSHEQKTEIKYKLTELYGIPKNWTAQTTQDIGPFVALLSKDELTVLAEKFPNTILQIAKMAQPASLPEEFLSAIFESIRNSSTSIRASDPTTDCTGITAPSSDEIIKLAEANAFWTVQELQCLDTDTFTKNVEFLGTVMSFNRSQLIVLKEKAKQVWGALPGWKSYHIISLGRIALALNESEIEALDLSSIDTVAALSQQIEWTLVQAKSILQGFLEDSGQTVHGLKSFDLAGLGANLCALNTTDIKTIKTTEFSAVIARVGLLPCSTPVLEEFKKVAESVFGIAAEWNSSVIHEIGTIAAGLNEKEFKALDKDVMPYFQPAAIRHIPDEVFKELSPEQIANLGLENAAMVTESQRNHLNALQLQSLQLALDGARTSIQDTQTSGSIIQSTHTPASNGAHFSSGFSIWLCALYILCPTYCKHDPFT</sequence>
<keyword evidence="2" id="KW-0325">Glycoprotein</keyword>
<dbReference type="InterPro" id="IPR026664">
    <property type="entry name" value="Stereocilin-rel"/>
</dbReference>
<name>A0A9D3XQW1_9SAUR</name>
<dbReference type="AlphaFoldDB" id="A0A9D3XQW1"/>
<feature type="signal peptide" evidence="3">
    <location>
        <begin position="1"/>
        <end position="22"/>
    </location>
</feature>
<evidence type="ECO:0000256" key="3">
    <source>
        <dbReference type="SAM" id="SignalP"/>
    </source>
</evidence>
<protein>
    <recommendedName>
        <fullName evidence="6">Otoancorin</fullName>
    </recommendedName>
</protein>
<evidence type="ECO:0000256" key="1">
    <source>
        <dbReference type="ARBA" id="ARBA00022729"/>
    </source>
</evidence>
<organism evidence="4 5">
    <name type="scientific">Mauremys mutica</name>
    <name type="common">yellowpond turtle</name>
    <dbReference type="NCBI Taxonomy" id="74926"/>
    <lineage>
        <taxon>Eukaryota</taxon>
        <taxon>Metazoa</taxon>
        <taxon>Chordata</taxon>
        <taxon>Craniata</taxon>
        <taxon>Vertebrata</taxon>
        <taxon>Euteleostomi</taxon>
        <taxon>Archelosauria</taxon>
        <taxon>Testudinata</taxon>
        <taxon>Testudines</taxon>
        <taxon>Cryptodira</taxon>
        <taxon>Durocryptodira</taxon>
        <taxon>Testudinoidea</taxon>
        <taxon>Geoemydidae</taxon>
        <taxon>Geoemydinae</taxon>
        <taxon>Mauremys</taxon>
    </lineage>
</organism>
<comment type="caution">
    <text evidence="4">The sequence shown here is derived from an EMBL/GenBank/DDBJ whole genome shotgun (WGS) entry which is preliminary data.</text>
</comment>
<proteinExistence type="predicted"/>